<sequence>MPDFSTPAEHAFEEPTPDPSSTSTSASLSNTSIPLYERYEIPSTIAEILDNGYHTIALQFPDELLGESVLVYRALMRGIKEMGGERAEGVQCYVLGDSTYGSCCPDVLSAMHLPADFLVHYGHACLTPTASLPVRYVFPKRSPDLQSITRELYTTAFPSGVANVGESPTEGVLPEDREARGRKGVVVFWDVAYDWIEDQIMQEFENSSSRSKDLQHVIFATINKTRQSPSSTTKAAHAGACCGSSSTQTSCCQTSSADQQSSCCSTTPSNGCCNPSNDQPQPPSCSRSDIAPPTGPTASSTIESTHQDTATTQLSALKISQLPESLRSIVFPEGVAMQDCTIFYVGEETRGLVNLMMEHAENRIYQYSPEDTSVYPLHIKSPRLLSRRLFALHSSFSASTYGILVHNVGLARSHGLVKHLRQLLKEKGKKSYTVSVGRVNPAKLANFEVVDCWVLVGCLEGGLVDSKEYYKPILTPWELQLSLQGDKGVWAPEQWTLDFRKVLADLEEEHGRIQEDGESKAKKDEEEESEDDTPVYSLVTGELHQVRRFGHREDRKGIEGTQDALVVRNKEEGLVKHQGLESVAANHLAQRQWTGLDQSEGLRGDKWEPSPLEEGRRGIAKGYRVDGIGREG</sequence>
<dbReference type="EMBL" id="JASBWS010000085">
    <property type="protein sequence ID" value="KAJ9099349.1"/>
    <property type="molecule type" value="Genomic_DNA"/>
</dbReference>
<keyword evidence="2" id="KW-1185">Reference proteome</keyword>
<evidence type="ECO:0000313" key="1">
    <source>
        <dbReference type="EMBL" id="KAJ9099349.1"/>
    </source>
</evidence>
<evidence type="ECO:0000313" key="2">
    <source>
        <dbReference type="Proteomes" id="UP001230649"/>
    </source>
</evidence>
<accession>A0ACC2VJL7</accession>
<gene>
    <name evidence="1" type="ORF">QFC20_005750</name>
</gene>
<reference evidence="1" key="1">
    <citation type="submission" date="2023-04" db="EMBL/GenBank/DDBJ databases">
        <title>Draft Genome sequencing of Naganishia species isolated from polar environments using Oxford Nanopore Technology.</title>
        <authorList>
            <person name="Leo P."/>
            <person name="Venkateswaran K."/>
        </authorList>
    </citation>
    <scope>NUCLEOTIDE SEQUENCE</scope>
    <source>
        <strain evidence="1">MNA-CCFEE 5262</strain>
    </source>
</reference>
<organism evidence="1 2">
    <name type="scientific">Naganishia adeliensis</name>
    <dbReference type="NCBI Taxonomy" id="92952"/>
    <lineage>
        <taxon>Eukaryota</taxon>
        <taxon>Fungi</taxon>
        <taxon>Dikarya</taxon>
        <taxon>Basidiomycota</taxon>
        <taxon>Agaricomycotina</taxon>
        <taxon>Tremellomycetes</taxon>
        <taxon>Filobasidiales</taxon>
        <taxon>Filobasidiaceae</taxon>
        <taxon>Naganishia</taxon>
    </lineage>
</organism>
<name>A0ACC2VJL7_9TREE</name>
<comment type="caution">
    <text evidence="1">The sequence shown here is derived from an EMBL/GenBank/DDBJ whole genome shotgun (WGS) entry which is preliminary data.</text>
</comment>
<dbReference type="Proteomes" id="UP001230649">
    <property type="component" value="Unassembled WGS sequence"/>
</dbReference>
<proteinExistence type="predicted"/>
<protein>
    <submittedName>
        <fullName evidence="1">Uncharacterized protein</fullName>
    </submittedName>
</protein>